<evidence type="ECO:0000256" key="2">
    <source>
        <dbReference type="ARBA" id="ARBA00022741"/>
    </source>
</evidence>
<keyword evidence="4" id="KW-0067">ATP-binding</keyword>
<dbReference type="Gene3D" id="1.10.510.10">
    <property type="entry name" value="Transferase(Phosphotransferase) domain 1"/>
    <property type="match status" value="1"/>
</dbReference>
<feature type="domain" description="Protein kinase" evidence="5">
    <location>
        <begin position="1"/>
        <end position="240"/>
    </location>
</feature>
<evidence type="ECO:0000313" key="7">
    <source>
        <dbReference type="Proteomes" id="UP000250043"/>
    </source>
</evidence>
<dbReference type="InterPro" id="IPR000719">
    <property type="entry name" value="Prot_kinase_dom"/>
</dbReference>
<keyword evidence="2" id="KW-0547">Nucleotide-binding</keyword>
<dbReference type="PROSITE" id="PS50011">
    <property type="entry name" value="PROTEIN_KINASE_DOM"/>
    <property type="match status" value="1"/>
</dbReference>
<dbReference type="EMBL" id="KV722375">
    <property type="protein sequence ID" value="OCH92031.1"/>
    <property type="molecule type" value="Genomic_DNA"/>
</dbReference>
<dbReference type="SMART" id="SM00220">
    <property type="entry name" value="S_TKc"/>
    <property type="match status" value="1"/>
</dbReference>
<dbReference type="OrthoDB" id="2802347at2759"/>
<evidence type="ECO:0000256" key="4">
    <source>
        <dbReference type="ARBA" id="ARBA00022840"/>
    </source>
</evidence>
<dbReference type="InterPro" id="IPR011009">
    <property type="entry name" value="Kinase-like_dom_sf"/>
</dbReference>
<proteinExistence type="predicted"/>
<dbReference type="InterPro" id="IPR001245">
    <property type="entry name" value="Ser-Thr/Tyr_kinase_cat_dom"/>
</dbReference>
<name>A0A8E2AWU8_9APHY</name>
<dbReference type="GO" id="GO:0005524">
    <property type="term" value="F:ATP binding"/>
    <property type="evidence" value="ECO:0007669"/>
    <property type="project" value="UniProtKB-KW"/>
</dbReference>
<dbReference type="SUPFAM" id="SSF56112">
    <property type="entry name" value="Protein kinase-like (PK-like)"/>
    <property type="match status" value="1"/>
</dbReference>
<dbReference type="InterPro" id="IPR051681">
    <property type="entry name" value="Ser/Thr_Kinases-Pseudokinases"/>
</dbReference>
<gene>
    <name evidence="6" type="ORF">OBBRIDRAFT_727568</name>
</gene>
<reference evidence="6 7" key="1">
    <citation type="submission" date="2016-07" db="EMBL/GenBank/DDBJ databases">
        <title>Draft genome of the white-rot fungus Obba rivulosa 3A-2.</title>
        <authorList>
            <consortium name="DOE Joint Genome Institute"/>
            <person name="Miettinen O."/>
            <person name="Riley R."/>
            <person name="Acob R."/>
            <person name="Barry K."/>
            <person name="Cullen D."/>
            <person name="De Vries R."/>
            <person name="Hainaut M."/>
            <person name="Hatakka A."/>
            <person name="Henrissat B."/>
            <person name="Hilden K."/>
            <person name="Kuo R."/>
            <person name="Labutti K."/>
            <person name="Lipzen A."/>
            <person name="Makela M.R."/>
            <person name="Sandor L."/>
            <person name="Spatafora J.W."/>
            <person name="Grigoriev I.V."/>
            <person name="Hibbett D.S."/>
        </authorList>
    </citation>
    <scope>NUCLEOTIDE SEQUENCE [LARGE SCALE GENOMIC DNA]</scope>
    <source>
        <strain evidence="6 7">3A-2</strain>
    </source>
</reference>
<keyword evidence="7" id="KW-1185">Reference proteome</keyword>
<evidence type="ECO:0000259" key="5">
    <source>
        <dbReference type="PROSITE" id="PS50011"/>
    </source>
</evidence>
<keyword evidence="3 6" id="KW-0418">Kinase</keyword>
<dbReference type="PANTHER" id="PTHR44329:SF288">
    <property type="entry name" value="MITOGEN-ACTIVATED PROTEIN KINASE KINASE KINASE 20"/>
    <property type="match status" value="1"/>
</dbReference>
<dbReference type="GO" id="GO:0004674">
    <property type="term" value="F:protein serine/threonine kinase activity"/>
    <property type="evidence" value="ECO:0007669"/>
    <property type="project" value="TreeGrafter"/>
</dbReference>
<evidence type="ECO:0000313" key="6">
    <source>
        <dbReference type="EMBL" id="OCH92031.1"/>
    </source>
</evidence>
<keyword evidence="1" id="KW-0808">Transferase</keyword>
<dbReference type="PIRSF" id="PIRSF000654">
    <property type="entry name" value="Integrin-linked_kinase"/>
    <property type="match status" value="1"/>
</dbReference>
<accession>A0A8E2AWU8</accession>
<sequence>MYDEGEQPSEELRQFYREAIVWRYLRHPNIVPFHGIDRATCLPHSAALVSDWMHHGTLLDYLAIHTVADRLKLAIDMAEGLRYLHEMNILHGDLKSANILVSKQHKACLTDFGLAEYYSDVFSADYSEAFSVRWAAPERLDPENYGLTSSRASKQSDVYALSMTIWETFTGRTPIHSYAKNIAKVPHSILSGDRPRRPPQATKLGLSDELWALMEACWHADPQSRPDIAAVVACLGYELWRRDEDSVGNAPDEWPLAMDYPL</sequence>
<dbReference type="InterPro" id="IPR008271">
    <property type="entry name" value="Ser/Thr_kinase_AS"/>
</dbReference>
<evidence type="ECO:0000256" key="3">
    <source>
        <dbReference type="ARBA" id="ARBA00022777"/>
    </source>
</evidence>
<evidence type="ECO:0000256" key="1">
    <source>
        <dbReference type="ARBA" id="ARBA00022679"/>
    </source>
</evidence>
<organism evidence="6 7">
    <name type="scientific">Obba rivulosa</name>
    <dbReference type="NCBI Taxonomy" id="1052685"/>
    <lineage>
        <taxon>Eukaryota</taxon>
        <taxon>Fungi</taxon>
        <taxon>Dikarya</taxon>
        <taxon>Basidiomycota</taxon>
        <taxon>Agaricomycotina</taxon>
        <taxon>Agaricomycetes</taxon>
        <taxon>Polyporales</taxon>
        <taxon>Gelatoporiaceae</taxon>
        <taxon>Obba</taxon>
    </lineage>
</organism>
<dbReference type="Pfam" id="PF07714">
    <property type="entry name" value="PK_Tyr_Ser-Thr"/>
    <property type="match status" value="1"/>
</dbReference>
<dbReference type="Proteomes" id="UP000250043">
    <property type="component" value="Unassembled WGS sequence"/>
</dbReference>
<dbReference type="AlphaFoldDB" id="A0A8E2AWU8"/>
<protein>
    <submittedName>
        <fullName evidence="6">Kinase-like protein</fullName>
    </submittedName>
</protein>
<dbReference type="PROSITE" id="PS00108">
    <property type="entry name" value="PROTEIN_KINASE_ST"/>
    <property type="match status" value="1"/>
</dbReference>
<dbReference type="PRINTS" id="PR00109">
    <property type="entry name" value="TYRKINASE"/>
</dbReference>
<dbReference type="PANTHER" id="PTHR44329">
    <property type="entry name" value="SERINE/THREONINE-PROTEIN KINASE TNNI3K-RELATED"/>
    <property type="match status" value="1"/>
</dbReference>